<dbReference type="Proteomes" id="UP000247681">
    <property type="component" value="Unassembled WGS sequence"/>
</dbReference>
<organism evidence="1 2">
    <name type="scientific">Flavobacterium hydrophilum</name>
    <dbReference type="NCBI Taxonomy" id="2211445"/>
    <lineage>
        <taxon>Bacteria</taxon>
        <taxon>Pseudomonadati</taxon>
        <taxon>Bacteroidota</taxon>
        <taxon>Flavobacteriia</taxon>
        <taxon>Flavobacteriales</taxon>
        <taxon>Flavobacteriaceae</taxon>
        <taxon>Flavobacterium</taxon>
    </lineage>
</organism>
<comment type="caution">
    <text evidence="1">The sequence shown here is derived from an EMBL/GenBank/DDBJ whole genome shotgun (WGS) entry which is preliminary data.</text>
</comment>
<dbReference type="EMBL" id="QJHL01000003">
    <property type="protein sequence ID" value="PXY44500.1"/>
    <property type="molecule type" value="Genomic_DNA"/>
</dbReference>
<name>A0A2V4C3L5_9FLAO</name>
<gene>
    <name evidence="1" type="ORF">DMB68_13615</name>
</gene>
<evidence type="ECO:0000313" key="1">
    <source>
        <dbReference type="EMBL" id="PXY44500.1"/>
    </source>
</evidence>
<evidence type="ECO:0000313" key="2">
    <source>
        <dbReference type="Proteomes" id="UP000247681"/>
    </source>
</evidence>
<sequence>MSEIQISCDPSGNDSSKSKIAIIGHGMSHELNHMIRDLKTRENIVVIDDVDESISNERIEVFKKNYKKWIEHYFPHFSDENFANVRQFYFHPARNYGRSALINSFHKKLIKPVAINRKVKKRYIKCPKITERVSLKMTINLK</sequence>
<proteinExistence type="predicted"/>
<reference evidence="1 2" key="1">
    <citation type="submission" date="2018-05" db="EMBL/GenBank/DDBJ databases">
        <title>Flavobacterium sp. strain IMCC34758, incomplete genome.</title>
        <authorList>
            <person name="Joung Y."/>
        </authorList>
    </citation>
    <scope>NUCLEOTIDE SEQUENCE [LARGE SCALE GENOMIC DNA]</scope>
    <source>
        <strain evidence="1 2">IMCC34758</strain>
    </source>
</reference>
<accession>A0A2V4C3L5</accession>
<dbReference type="AlphaFoldDB" id="A0A2V4C3L5"/>
<keyword evidence="2" id="KW-1185">Reference proteome</keyword>
<dbReference type="RefSeq" id="WP_110347227.1">
    <property type="nucleotide sequence ID" value="NZ_QJHL01000003.1"/>
</dbReference>
<protein>
    <submittedName>
        <fullName evidence="1">Uncharacterized protein</fullName>
    </submittedName>
</protein>